<evidence type="ECO:0000256" key="1">
    <source>
        <dbReference type="SAM" id="Phobius"/>
    </source>
</evidence>
<keyword evidence="1" id="KW-0812">Transmembrane</keyword>
<comment type="caution">
    <text evidence="2">The sequence shown here is derived from an EMBL/GenBank/DDBJ whole genome shotgun (WGS) entry which is preliminary data.</text>
</comment>
<name>A0ABD1QCB0_9LAMI</name>
<dbReference type="EMBL" id="JBFOLJ010000015">
    <property type="protein sequence ID" value="KAL2473852.1"/>
    <property type="molecule type" value="Genomic_DNA"/>
</dbReference>
<dbReference type="Proteomes" id="UP001604277">
    <property type="component" value="Unassembled WGS sequence"/>
</dbReference>
<dbReference type="AlphaFoldDB" id="A0ABD1QCB0"/>
<gene>
    <name evidence="2" type="ORF">Fot_49588</name>
</gene>
<dbReference type="PANTHER" id="PTHR37189:SF4">
    <property type="entry name" value="TRANSMEMBRANE PROTEIN"/>
    <property type="match status" value="1"/>
</dbReference>
<reference evidence="3" key="1">
    <citation type="submission" date="2024-07" db="EMBL/GenBank/DDBJ databases">
        <title>Two chromosome-level genome assemblies of Korean endemic species Abeliophyllum distichum and Forsythia ovata (Oleaceae).</title>
        <authorList>
            <person name="Jang H."/>
        </authorList>
    </citation>
    <scope>NUCLEOTIDE SEQUENCE [LARGE SCALE GENOMIC DNA]</scope>
</reference>
<protein>
    <submittedName>
        <fullName evidence="2">Uncharacterized protein</fullName>
    </submittedName>
</protein>
<dbReference type="PANTHER" id="PTHR37189">
    <property type="entry name" value="CONCANAVALIN A-LIKE LECTIN/GLUCANASE DOMAIN-CONTAINING PROTEIN-RELATED"/>
    <property type="match status" value="1"/>
</dbReference>
<keyword evidence="3" id="KW-1185">Reference proteome</keyword>
<sequence length="154" mass="17397">MEYCFCWQQYGVVTFITILTITSQLNARDLRPSDHGLVYEDSPSPANDSESTEEMLSFFGATTSSEPLPEAKNLTADPITTWWRTHEGGRSRDLHRDRVTMVLLVTSLFCGLIGVVLLVVSGILFLFRLRKQKRERFLATSLPISEPNSVVDNK</sequence>
<feature type="transmembrane region" description="Helical" evidence="1">
    <location>
        <begin position="101"/>
        <end position="127"/>
    </location>
</feature>
<organism evidence="2 3">
    <name type="scientific">Forsythia ovata</name>
    <dbReference type="NCBI Taxonomy" id="205694"/>
    <lineage>
        <taxon>Eukaryota</taxon>
        <taxon>Viridiplantae</taxon>
        <taxon>Streptophyta</taxon>
        <taxon>Embryophyta</taxon>
        <taxon>Tracheophyta</taxon>
        <taxon>Spermatophyta</taxon>
        <taxon>Magnoliopsida</taxon>
        <taxon>eudicotyledons</taxon>
        <taxon>Gunneridae</taxon>
        <taxon>Pentapetalae</taxon>
        <taxon>asterids</taxon>
        <taxon>lamiids</taxon>
        <taxon>Lamiales</taxon>
        <taxon>Oleaceae</taxon>
        <taxon>Forsythieae</taxon>
        <taxon>Forsythia</taxon>
    </lineage>
</organism>
<accession>A0ABD1QCB0</accession>
<keyword evidence="1" id="KW-1133">Transmembrane helix</keyword>
<keyword evidence="1" id="KW-0472">Membrane</keyword>
<evidence type="ECO:0000313" key="3">
    <source>
        <dbReference type="Proteomes" id="UP001604277"/>
    </source>
</evidence>
<proteinExistence type="predicted"/>
<evidence type="ECO:0000313" key="2">
    <source>
        <dbReference type="EMBL" id="KAL2473852.1"/>
    </source>
</evidence>